<keyword evidence="3" id="KW-1185">Reference proteome</keyword>
<feature type="domain" description="GmrSD restriction endonucleases C-terminal" evidence="1">
    <location>
        <begin position="116"/>
        <end position="218"/>
    </location>
</feature>
<organism evidence="2 3">
    <name type="scientific">Metarhizium anisopliae BRIP 53293</name>
    <dbReference type="NCBI Taxonomy" id="1291518"/>
    <lineage>
        <taxon>Eukaryota</taxon>
        <taxon>Fungi</taxon>
        <taxon>Dikarya</taxon>
        <taxon>Ascomycota</taxon>
        <taxon>Pezizomycotina</taxon>
        <taxon>Sordariomycetes</taxon>
        <taxon>Hypocreomycetidae</taxon>
        <taxon>Hypocreales</taxon>
        <taxon>Clavicipitaceae</taxon>
        <taxon>Metarhizium</taxon>
    </lineage>
</organism>
<dbReference type="STRING" id="1291518.A0A0D9P9L7"/>
<gene>
    <name evidence="2" type="ORF">H634G_02759</name>
</gene>
<name>A0A0D9P9L7_METAN</name>
<dbReference type="PANTHER" id="PTHR24094">
    <property type="entry name" value="SECRETED PROTEIN"/>
    <property type="match status" value="1"/>
</dbReference>
<dbReference type="EMBL" id="KE384725">
    <property type="protein sequence ID" value="KJK81500.1"/>
    <property type="molecule type" value="Genomic_DNA"/>
</dbReference>
<dbReference type="AlphaFoldDB" id="A0A0D9P9L7"/>
<dbReference type="OrthoDB" id="3162605at2759"/>
<dbReference type="PANTHER" id="PTHR24094:SF15">
    <property type="entry name" value="AMP-DEPENDENT SYNTHETASE_LIGASE DOMAIN-CONTAINING PROTEIN-RELATED"/>
    <property type="match status" value="1"/>
</dbReference>
<evidence type="ECO:0000313" key="2">
    <source>
        <dbReference type="EMBL" id="KJK81500.1"/>
    </source>
</evidence>
<dbReference type="Pfam" id="PF07510">
    <property type="entry name" value="GmrSD_C"/>
    <property type="match status" value="1"/>
</dbReference>
<sequence length="225" mass="24952">MRIHATQQTSLELIARMAAKYLGSPLDLAGLKAVPRLTSPEDLPSGRTSQAAQAAQIVASGYILLTVDESIHSEITQQPTEQLAEDEETVDVVLIRDGEDVKTNRNCVPQSGIWTSPYDGLVFTEAHKLDIDHFVPLKNAWMSGASEWTDEQREAFANDLTHPQLWAVSAHANRQKGDKGPDKWKPPLTSFYCTYAESWVDVKGYYNLTISDSERDALGSMLDDC</sequence>
<accession>A0A0D9P9L7</accession>
<proteinExistence type="predicted"/>
<reference evidence="3" key="1">
    <citation type="journal article" date="2014" name="BMC Genomics">
        <title>The genome sequence of the biocontrol fungus Metarhizium anisopliae and comparative genomics of Metarhizium species.</title>
        <authorList>
            <person name="Pattemore J.A."/>
            <person name="Hane J.K."/>
            <person name="Williams A.H."/>
            <person name="Wilson B.A."/>
            <person name="Stodart B.J."/>
            <person name="Ash G.J."/>
        </authorList>
    </citation>
    <scope>NUCLEOTIDE SEQUENCE [LARGE SCALE GENOMIC DNA]</scope>
    <source>
        <strain evidence="3">BRIP 53293</strain>
    </source>
</reference>
<evidence type="ECO:0000259" key="1">
    <source>
        <dbReference type="Pfam" id="PF07510"/>
    </source>
</evidence>
<dbReference type="InterPro" id="IPR011089">
    <property type="entry name" value="GmrSD_C"/>
</dbReference>
<evidence type="ECO:0000313" key="3">
    <source>
        <dbReference type="Proteomes" id="UP000054544"/>
    </source>
</evidence>
<protein>
    <recommendedName>
        <fullName evidence="1">GmrSD restriction endonucleases C-terminal domain-containing protein</fullName>
    </recommendedName>
</protein>
<dbReference type="Proteomes" id="UP000054544">
    <property type="component" value="Unassembled WGS sequence"/>
</dbReference>